<keyword evidence="3" id="KW-0560">Oxidoreductase</keyword>
<organism evidence="5 6">
    <name type="scientific">Gloeophyllum trabeum (strain ATCC 11539 / FP-39264 / Madison 617)</name>
    <name type="common">Brown rot fungus</name>
    <dbReference type="NCBI Taxonomy" id="670483"/>
    <lineage>
        <taxon>Eukaryota</taxon>
        <taxon>Fungi</taxon>
        <taxon>Dikarya</taxon>
        <taxon>Basidiomycota</taxon>
        <taxon>Agaricomycotina</taxon>
        <taxon>Agaricomycetes</taxon>
        <taxon>Gloeophyllales</taxon>
        <taxon>Gloeophyllaceae</taxon>
        <taxon>Gloeophyllum</taxon>
    </lineage>
</organism>
<dbReference type="OMA" id="GAQTPVM"/>
<reference evidence="5 6" key="1">
    <citation type="journal article" date="2012" name="Science">
        <title>The Paleozoic origin of enzymatic lignin decomposition reconstructed from 31 fungal genomes.</title>
        <authorList>
            <person name="Floudas D."/>
            <person name="Binder M."/>
            <person name="Riley R."/>
            <person name="Barry K."/>
            <person name="Blanchette R.A."/>
            <person name="Henrissat B."/>
            <person name="Martinez A.T."/>
            <person name="Otillar R."/>
            <person name="Spatafora J.W."/>
            <person name="Yadav J.S."/>
            <person name="Aerts A."/>
            <person name="Benoit I."/>
            <person name="Boyd A."/>
            <person name="Carlson A."/>
            <person name="Copeland A."/>
            <person name="Coutinho P.M."/>
            <person name="de Vries R.P."/>
            <person name="Ferreira P."/>
            <person name="Findley K."/>
            <person name="Foster B."/>
            <person name="Gaskell J."/>
            <person name="Glotzer D."/>
            <person name="Gorecki P."/>
            <person name="Heitman J."/>
            <person name="Hesse C."/>
            <person name="Hori C."/>
            <person name="Igarashi K."/>
            <person name="Jurgens J.A."/>
            <person name="Kallen N."/>
            <person name="Kersten P."/>
            <person name="Kohler A."/>
            <person name="Kuees U."/>
            <person name="Kumar T.K.A."/>
            <person name="Kuo A."/>
            <person name="LaButti K."/>
            <person name="Larrondo L.F."/>
            <person name="Lindquist E."/>
            <person name="Ling A."/>
            <person name="Lombard V."/>
            <person name="Lucas S."/>
            <person name="Lundell T."/>
            <person name="Martin R."/>
            <person name="McLaughlin D.J."/>
            <person name="Morgenstern I."/>
            <person name="Morin E."/>
            <person name="Murat C."/>
            <person name="Nagy L.G."/>
            <person name="Nolan M."/>
            <person name="Ohm R.A."/>
            <person name="Patyshakuliyeva A."/>
            <person name="Rokas A."/>
            <person name="Ruiz-Duenas F.J."/>
            <person name="Sabat G."/>
            <person name="Salamov A."/>
            <person name="Samejima M."/>
            <person name="Schmutz J."/>
            <person name="Slot J.C."/>
            <person name="St John F."/>
            <person name="Stenlid J."/>
            <person name="Sun H."/>
            <person name="Sun S."/>
            <person name="Syed K."/>
            <person name="Tsang A."/>
            <person name="Wiebenga A."/>
            <person name="Young D."/>
            <person name="Pisabarro A."/>
            <person name="Eastwood D.C."/>
            <person name="Martin F."/>
            <person name="Cullen D."/>
            <person name="Grigoriev I.V."/>
            <person name="Hibbett D.S."/>
        </authorList>
    </citation>
    <scope>NUCLEOTIDE SEQUENCE [LARGE SCALE GENOMIC DNA]</scope>
    <source>
        <strain evidence="5 6">ATCC 11539</strain>
    </source>
</reference>
<protein>
    <submittedName>
        <fullName evidence="5">NAD P-binding protein</fullName>
    </submittedName>
</protein>
<dbReference type="PANTHER" id="PTHR43963:SF6">
    <property type="entry name" value="CHAIN DEHYDROGENASE FAMILY PROTEIN, PUTATIVE (AFU_ORTHOLOGUE AFUA_3G15350)-RELATED"/>
    <property type="match status" value="1"/>
</dbReference>
<dbReference type="GeneID" id="19303597"/>
<evidence type="ECO:0000256" key="1">
    <source>
        <dbReference type="ARBA" id="ARBA00006484"/>
    </source>
</evidence>
<proteinExistence type="inferred from homology"/>
<dbReference type="eggNOG" id="KOG1208">
    <property type="taxonomic scope" value="Eukaryota"/>
</dbReference>
<evidence type="ECO:0000256" key="3">
    <source>
        <dbReference type="ARBA" id="ARBA00023002"/>
    </source>
</evidence>
<evidence type="ECO:0000313" key="6">
    <source>
        <dbReference type="Proteomes" id="UP000030669"/>
    </source>
</evidence>
<dbReference type="Proteomes" id="UP000030669">
    <property type="component" value="Unassembled WGS sequence"/>
</dbReference>
<dbReference type="PRINTS" id="PR00081">
    <property type="entry name" value="GDHRDH"/>
</dbReference>
<sequence>MAEKELVAIVTGANKGIGKAIVERLAARFEGSYLAQTTGASSLLIYLTARDESRGLAALQEVRNTAPASVKIEFHPLDINSTESIHALAKSMKERHGQIDVLINNAAVATKGPAFDEQIVEFTLAPNYYGTKEMCLAFLPLLNPTHGRLINVSSMGGVLSRLSSPDLAARFRNARAVPEVDALMAEFRADVKAGTWKEKGWYGSAYATSKMGVTALTRALAHQTRDKNGLLVNAVCPGWVKTDMAGPSAPKTVEEGAVNPVMLALDDIKGKSGTFWNDSGEYEW</sequence>
<gene>
    <name evidence="5" type="ORF">GLOTRDRAFT_136682</name>
</gene>
<evidence type="ECO:0000313" key="5">
    <source>
        <dbReference type="EMBL" id="EPQ57827.1"/>
    </source>
</evidence>
<dbReference type="SUPFAM" id="SSF51735">
    <property type="entry name" value="NAD(P)-binding Rossmann-fold domains"/>
    <property type="match status" value="1"/>
</dbReference>
<dbReference type="HOGENOM" id="CLU_010194_9_0_1"/>
<name>S7QEH1_GLOTA</name>
<evidence type="ECO:0000256" key="4">
    <source>
        <dbReference type="RuleBase" id="RU000363"/>
    </source>
</evidence>
<dbReference type="Pfam" id="PF00106">
    <property type="entry name" value="adh_short"/>
    <property type="match status" value="2"/>
</dbReference>
<comment type="similarity">
    <text evidence="1 4">Belongs to the short-chain dehydrogenases/reductases (SDR) family.</text>
</comment>
<keyword evidence="2" id="KW-0521">NADP</keyword>
<dbReference type="EMBL" id="KB469298">
    <property type="protein sequence ID" value="EPQ57827.1"/>
    <property type="molecule type" value="Genomic_DNA"/>
</dbReference>
<dbReference type="PRINTS" id="PR00080">
    <property type="entry name" value="SDRFAMILY"/>
</dbReference>
<dbReference type="PROSITE" id="PS00061">
    <property type="entry name" value="ADH_SHORT"/>
    <property type="match status" value="1"/>
</dbReference>
<dbReference type="InterPro" id="IPR036291">
    <property type="entry name" value="NAD(P)-bd_dom_sf"/>
</dbReference>
<dbReference type="KEGG" id="gtr:GLOTRDRAFT_136682"/>
<dbReference type="PANTHER" id="PTHR43963">
    <property type="entry name" value="CARBONYL REDUCTASE 1-RELATED"/>
    <property type="match status" value="1"/>
</dbReference>
<dbReference type="Gene3D" id="3.40.50.720">
    <property type="entry name" value="NAD(P)-binding Rossmann-like Domain"/>
    <property type="match status" value="1"/>
</dbReference>
<accession>S7QEH1</accession>
<keyword evidence="6" id="KW-1185">Reference proteome</keyword>
<dbReference type="RefSeq" id="XP_007863177.1">
    <property type="nucleotide sequence ID" value="XM_007864986.1"/>
</dbReference>
<dbReference type="STRING" id="670483.S7QEH1"/>
<dbReference type="GO" id="GO:0016491">
    <property type="term" value="F:oxidoreductase activity"/>
    <property type="evidence" value="ECO:0007669"/>
    <property type="project" value="UniProtKB-KW"/>
</dbReference>
<dbReference type="InterPro" id="IPR020904">
    <property type="entry name" value="Sc_DH/Rdtase_CS"/>
</dbReference>
<dbReference type="InterPro" id="IPR002347">
    <property type="entry name" value="SDR_fam"/>
</dbReference>
<evidence type="ECO:0000256" key="2">
    <source>
        <dbReference type="ARBA" id="ARBA00022857"/>
    </source>
</evidence>
<dbReference type="AlphaFoldDB" id="S7QEH1"/>
<dbReference type="OrthoDB" id="1933717at2759"/>